<feature type="compositionally biased region" description="Acidic residues" evidence="2">
    <location>
        <begin position="837"/>
        <end position="859"/>
    </location>
</feature>
<keyword evidence="1" id="KW-0175">Coiled coil</keyword>
<evidence type="ECO:0000256" key="2">
    <source>
        <dbReference type="SAM" id="MobiDB-lite"/>
    </source>
</evidence>
<dbReference type="Proteomes" id="UP000320333">
    <property type="component" value="Unassembled WGS sequence"/>
</dbReference>
<feature type="compositionally biased region" description="Basic and acidic residues" evidence="2">
    <location>
        <begin position="320"/>
        <end position="329"/>
    </location>
</feature>
<dbReference type="EMBL" id="QEAP01000003">
    <property type="protein sequence ID" value="TPX78495.1"/>
    <property type="molecule type" value="Genomic_DNA"/>
</dbReference>
<evidence type="ECO:0000313" key="4">
    <source>
        <dbReference type="Proteomes" id="UP000320333"/>
    </source>
</evidence>
<feature type="region of interest" description="Disordered" evidence="2">
    <location>
        <begin position="598"/>
        <end position="653"/>
    </location>
</feature>
<feature type="coiled-coil region" evidence="1">
    <location>
        <begin position="247"/>
        <end position="274"/>
    </location>
</feature>
<name>A0A507FSW1_9FUNG</name>
<reference evidence="3 4" key="1">
    <citation type="journal article" date="2019" name="Sci. Rep.">
        <title>Comparative genomics of chytrid fungi reveal insights into the obligate biotrophic and pathogenic lifestyle of Synchytrium endobioticum.</title>
        <authorList>
            <person name="van de Vossenberg B.T.L.H."/>
            <person name="Warris S."/>
            <person name="Nguyen H.D.T."/>
            <person name="van Gent-Pelzer M.P.E."/>
            <person name="Joly D.L."/>
            <person name="van de Geest H.C."/>
            <person name="Bonants P.J.M."/>
            <person name="Smith D.S."/>
            <person name="Levesque C.A."/>
            <person name="van der Lee T.A.J."/>
        </authorList>
    </citation>
    <scope>NUCLEOTIDE SEQUENCE [LARGE SCALE GENOMIC DNA]</scope>
    <source>
        <strain evidence="3 4">CBS 675.73</strain>
    </source>
</reference>
<evidence type="ECO:0000256" key="1">
    <source>
        <dbReference type="SAM" id="Coils"/>
    </source>
</evidence>
<evidence type="ECO:0000313" key="3">
    <source>
        <dbReference type="EMBL" id="TPX78495.1"/>
    </source>
</evidence>
<feature type="compositionally biased region" description="Low complexity" evidence="2">
    <location>
        <begin position="627"/>
        <end position="636"/>
    </location>
</feature>
<feature type="compositionally biased region" description="Acidic residues" evidence="2">
    <location>
        <begin position="37"/>
        <end position="48"/>
    </location>
</feature>
<protein>
    <submittedName>
        <fullName evidence="3">Uncharacterized protein</fullName>
    </submittedName>
</protein>
<feature type="coiled-coil region" evidence="1">
    <location>
        <begin position="364"/>
        <end position="398"/>
    </location>
</feature>
<feature type="region of interest" description="Disordered" evidence="2">
    <location>
        <begin position="320"/>
        <end position="355"/>
    </location>
</feature>
<feature type="compositionally biased region" description="Basic and acidic residues" evidence="2">
    <location>
        <begin position="52"/>
        <end position="63"/>
    </location>
</feature>
<feature type="compositionally biased region" description="Basic residues" evidence="2">
    <location>
        <begin position="1049"/>
        <end position="1058"/>
    </location>
</feature>
<gene>
    <name evidence="3" type="ORF">CcCBS67573_g00220</name>
</gene>
<dbReference type="OrthoDB" id="2125770at2759"/>
<accession>A0A507FSW1</accession>
<feature type="region of interest" description="Disordered" evidence="2">
    <location>
        <begin position="1043"/>
        <end position="1076"/>
    </location>
</feature>
<keyword evidence="4" id="KW-1185">Reference proteome</keyword>
<dbReference type="STRING" id="246404.A0A507FSW1"/>
<feature type="region of interest" description="Disordered" evidence="2">
    <location>
        <begin position="782"/>
        <end position="859"/>
    </location>
</feature>
<feature type="compositionally biased region" description="Basic and acidic residues" evidence="2">
    <location>
        <begin position="827"/>
        <end position="836"/>
    </location>
</feature>
<feature type="compositionally biased region" description="Polar residues" evidence="2">
    <location>
        <begin position="782"/>
        <end position="796"/>
    </location>
</feature>
<proteinExistence type="predicted"/>
<feature type="compositionally biased region" description="Basic and acidic residues" evidence="2">
    <location>
        <begin position="802"/>
        <end position="811"/>
    </location>
</feature>
<organism evidence="3 4">
    <name type="scientific">Chytriomyces confervae</name>
    <dbReference type="NCBI Taxonomy" id="246404"/>
    <lineage>
        <taxon>Eukaryota</taxon>
        <taxon>Fungi</taxon>
        <taxon>Fungi incertae sedis</taxon>
        <taxon>Chytridiomycota</taxon>
        <taxon>Chytridiomycota incertae sedis</taxon>
        <taxon>Chytridiomycetes</taxon>
        <taxon>Chytridiales</taxon>
        <taxon>Chytriomycetaceae</taxon>
        <taxon>Chytriomyces</taxon>
    </lineage>
</organism>
<comment type="caution">
    <text evidence="3">The sequence shown here is derived from an EMBL/GenBank/DDBJ whole genome shotgun (WGS) entry which is preliminary data.</text>
</comment>
<sequence>MDMDASEIAAADAALARQQMADIESMHLATVGPVEAREEDPNEADDNNDAASESKSENITDGRGEEDEETSLVLVERVDECLDKTVLDNATLLLRRVAAQIGAIQTEFSSGESMSERQAQTAFESATEQLDALSLDSQMFARGAAEQLAGLDDIARAFADIAASQQRISQNQDSAVVDDDADSACGIMPNTLASAPSDDSIDLHVMSPEHLMNTLARADAVCGLTSFTDLAAFDQDFDAESAHPEVADRHHQKLEELRVRNAEIQEKRQKDLESSQMKLDHLHDMKRQLTVLRDAATSGASASSNLTGSQRLEKIHALQREWEASRESEPVEESSPIVKSSQTQEVNQDAADTEKQISHSEEIMMRYKQTLAVQEDELSTLRSQLNALKDARAALDSKKNLLAQVLAAREAIDEGGDIGDDDAVARHQHVLSMFGKMNDPAEDDDTMRKALIFSGNAELDSLESRLGALRSAQDKLKMDRYSNSVSMPSKGTQNADNQGEFATDESTVSQLMNRLTLNSVPSKSTSRTQTEESGTLNPETIIAAFELQTDTALTPEERIYLAQNLARRDSELHARVKKIWDGDLSDYDDVEVQVEEGTGLSGQMDAGYGARHGRYSCESDGEDVPMQNQQEQQRSQPSDTHAPPGRYSCLSSTEASPLRIENALHTVGNEVDQFEDGVNEEQVDKAYLKIDDGIQQIVQHMEDLKGTHVDFTNAEHVKAYAELFASLSGQLEQFMSARAAMDDFKIALQKKMANSMPKNLQVEQHRQLAKFGDAHSVFSSSNRFQPSIARSTAQSDTESESELERTLDAKEPLSYSGRPGEAYSWVERAHVDQVAKEEEEEEEDDDDVADDVEDDRDEYEDEKMAEFMEKMESRRLKRADEIVQDRRKAGSDAAAASLRSPLVVKNDVSKSNRVQSVQSSKSKMDARTKKLYDGVKDSIYRGAANAISKFESEPFFLVSTFKSLQNLDSSYLRQKFLLNLEALMEERDQCISEAAVAHAEEATADDPKELGGVSLSDFVSDLEDEEAINEIGQKQQDAMDTLFSERGRPRQTRSRAGKVSRGYGGSAESPSKSVVSEDGATVEWNYSARIAHCVSNIIIDSRSPTARFSDTQILTLQNFLLGLIHAELDALGDEHPSKTFPIESVYTLMDETEQVLKTRLTRYIGLNVQRLRAALVDDSLDCVKEVLQDARLMVEKEWERVAKQEEEEAMRQRYLRGKSLKMLRDSSKRFSPNEATMKNVTGAGSGLRSSAKSASDQRVFAESMLHSFAKDETPIVIKREERSAEHSSDVSVSPASTIKARPLKSDRRVLSLYGRAQSGKAASLASKIANEVAGLRSGSAATLFENI</sequence>
<feature type="region of interest" description="Disordered" evidence="2">
    <location>
        <begin position="26"/>
        <end position="69"/>
    </location>
</feature>